<feature type="transmembrane region" description="Helical" evidence="1">
    <location>
        <begin position="113"/>
        <end position="131"/>
    </location>
</feature>
<name>A0ABD0KNZ2_9CAEN</name>
<keyword evidence="1" id="KW-1133">Transmembrane helix</keyword>
<organism evidence="3 4">
    <name type="scientific">Batillaria attramentaria</name>
    <dbReference type="NCBI Taxonomy" id="370345"/>
    <lineage>
        <taxon>Eukaryota</taxon>
        <taxon>Metazoa</taxon>
        <taxon>Spiralia</taxon>
        <taxon>Lophotrochozoa</taxon>
        <taxon>Mollusca</taxon>
        <taxon>Gastropoda</taxon>
        <taxon>Caenogastropoda</taxon>
        <taxon>Sorbeoconcha</taxon>
        <taxon>Cerithioidea</taxon>
        <taxon>Batillariidae</taxon>
        <taxon>Batillaria</taxon>
    </lineage>
</organism>
<keyword evidence="4" id="KW-1185">Reference proteome</keyword>
<evidence type="ECO:0000256" key="1">
    <source>
        <dbReference type="SAM" id="Phobius"/>
    </source>
</evidence>
<proteinExistence type="predicted"/>
<feature type="signal peptide" evidence="2">
    <location>
        <begin position="1"/>
        <end position="23"/>
    </location>
</feature>
<sequence length="144" mass="15839">MPHATATFHLLALVFHFAGFVAPYITHGNKFWDAPHPDSDSTKCTVFIETVALLADAVSVGSILTHCCSSEYELHYRRNADQQLLSSCCCSFIAGILKIIGCLVFGYFQTTKLCWSCCITFFGGIVSFFGTRASCGYSDRLKAQ</sequence>
<dbReference type="EMBL" id="JACVVK020000144">
    <property type="protein sequence ID" value="KAK7488955.1"/>
    <property type="molecule type" value="Genomic_DNA"/>
</dbReference>
<accession>A0ABD0KNZ2</accession>
<keyword evidence="1" id="KW-0472">Membrane</keyword>
<feature type="chain" id="PRO_5044752920" description="Transmembrane protein" evidence="2">
    <location>
        <begin position="24"/>
        <end position="144"/>
    </location>
</feature>
<reference evidence="3 4" key="1">
    <citation type="journal article" date="2023" name="Sci. Data">
        <title>Genome assembly of the Korean intertidal mud-creeper Batillaria attramentaria.</title>
        <authorList>
            <person name="Patra A.K."/>
            <person name="Ho P.T."/>
            <person name="Jun S."/>
            <person name="Lee S.J."/>
            <person name="Kim Y."/>
            <person name="Won Y.J."/>
        </authorList>
    </citation>
    <scope>NUCLEOTIDE SEQUENCE [LARGE SCALE GENOMIC DNA]</scope>
    <source>
        <strain evidence="3">Wonlab-2016</strain>
    </source>
</reference>
<evidence type="ECO:0000256" key="2">
    <source>
        <dbReference type="SAM" id="SignalP"/>
    </source>
</evidence>
<gene>
    <name evidence="3" type="ORF">BaRGS_00019759</name>
</gene>
<keyword evidence="2" id="KW-0732">Signal</keyword>
<evidence type="ECO:0000313" key="4">
    <source>
        <dbReference type="Proteomes" id="UP001519460"/>
    </source>
</evidence>
<protein>
    <recommendedName>
        <fullName evidence="5">Transmembrane protein</fullName>
    </recommendedName>
</protein>
<evidence type="ECO:0000313" key="3">
    <source>
        <dbReference type="EMBL" id="KAK7488955.1"/>
    </source>
</evidence>
<keyword evidence="1" id="KW-0812">Transmembrane</keyword>
<evidence type="ECO:0008006" key="5">
    <source>
        <dbReference type="Google" id="ProtNLM"/>
    </source>
</evidence>
<feature type="transmembrane region" description="Helical" evidence="1">
    <location>
        <begin position="84"/>
        <end position="107"/>
    </location>
</feature>
<comment type="caution">
    <text evidence="3">The sequence shown here is derived from an EMBL/GenBank/DDBJ whole genome shotgun (WGS) entry which is preliminary data.</text>
</comment>
<dbReference type="AlphaFoldDB" id="A0ABD0KNZ2"/>
<dbReference type="Proteomes" id="UP001519460">
    <property type="component" value="Unassembled WGS sequence"/>
</dbReference>